<reference evidence="1" key="1">
    <citation type="journal article" date="2013" name="Genome Announc.">
        <title>Draft Genome Sequence of Loktanella cinnabarina LL-001T, Isolated from Deep-Sea Floor Sediment.</title>
        <authorList>
            <person name="Nishi S."/>
            <person name="Tsubouchi T."/>
            <person name="Takaki Y."/>
            <person name="Koyanagi R."/>
            <person name="Satoh N."/>
            <person name="Maruyama T."/>
            <person name="Hatada Y."/>
        </authorList>
    </citation>
    <scope>NUCLEOTIDE SEQUENCE [LARGE SCALE GENOMIC DNA]</scope>
    <source>
        <strain evidence="1">LL-001</strain>
    </source>
</reference>
<protein>
    <submittedName>
        <fullName evidence="1">Uncharacterized protein</fullName>
    </submittedName>
</protein>
<comment type="caution">
    <text evidence="1">The sequence shown here is derived from an EMBL/GenBank/DDBJ whole genome shotgun (WGS) entry which is preliminary data.</text>
</comment>
<dbReference type="AlphaFoldDB" id="U2Z6D9"/>
<evidence type="ECO:0000313" key="2">
    <source>
        <dbReference type="Proteomes" id="UP000016566"/>
    </source>
</evidence>
<name>U2Z6D9_9RHOB</name>
<dbReference type="Proteomes" id="UP000016566">
    <property type="component" value="Unassembled WGS sequence"/>
</dbReference>
<keyword evidence="2" id="KW-1185">Reference proteome</keyword>
<proteinExistence type="predicted"/>
<sequence length="46" mass="4781">MNTGETVEGPVAAIVSSVLLRMAARRERQGRAQAFAGGPEAARRAA</sequence>
<organism evidence="1 2">
    <name type="scientific">Limimaricola cinnabarinus LL-001</name>
    <dbReference type="NCBI Taxonomy" id="1337093"/>
    <lineage>
        <taxon>Bacteria</taxon>
        <taxon>Pseudomonadati</taxon>
        <taxon>Pseudomonadota</taxon>
        <taxon>Alphaproteobacteria</taxon>
        <taxon>Rhodobacterales</taxon>
        <taxon>Paracoccaceae</taxon>
        <taxon>Limimaricola</taxon>
    </lineage>
</organism>
<evidence type="ECO:0000313" key="1">
    <source>
        <dbReference type="EMBL" id="GAD56985.1"/>
    </source>
</evidence>
<accession>U2Z6D9</accession>
<gene>
    <name evidence="1" type="ORF">MBELCI_3037</name>
</gene>
<dbReference type="EMBL" id="BATB01000055">
    <property type="protein sequence ID" value="GAD56985.1"/>
    <property type="molecule type" value="Genomic_DNA"/>
</dbReference>